<evidence type="ECO:0000313" key="2">
    <source>
        <dbReference type="EMBL" id="GAT34956.1"/>
    </source>
</evidence>
<dbReference type="Proteomes" id="UP000076023">
    <property type="component" value="Unassembled WGS sequence"/>
</dbReference>
<dbReference type="EMBL" id="BDCO01000003">
    <property type="protein sequence ID" value="GAT34956.1"/>
    <property type="molecule type" value="Genomic_DNA"/>
</dbReference>
<organism evidence="2 3">
    <name type="scientific">Terrimicrobium sacchariphilum</name>
    <dbReference type="NCBI Taxonomy" id="690879"/>
    <lineage>
        <taxon>Bacteria</taxon>
        <taxon>Pseudomonadati</taxon>
        <taxon>Verrucomicrobiota</taxon>
        <taxon>Terrimicrobiia</taxon>
        <taxon>Terrimicrobiales</taxon>
        <taxon>Terrimicrobiaceae</taxon>
        <taxon>Terrimicrobium</taxon>
    </lineage>
</organism>
<feature type="chain" id="PRO_5007525008" evidence="1">
    <location>
        <begin position="20"/>
        <end position="184"/>
    </location>
</feature>
<sequence length="184" mass="20145">MLIAGSLALLCLAGLSGQAADRTLGPTSVSLNEFQLMLGDFARQYLQDIDEQPIEAGTVLAAAMKSETLENYPYIRQQTLAILRELTSLPGAKTKAAAEVGAVRAADKPISSLLPDNEWVAEEKDRRKENFAARRRSAEKTISNCLNILQQISQTQRGQQFALLGSDPLLEAMRKAAEKNKKEE</sequence>
<protein>
    <submittedName>
        <fullName evidence="2">Uncharacterized protein</fullName>
    </submittedName>
</protein>
<name>A0A146GEQ0_TERSA</name>
<accession>A0A146GEQ0</accession>
<evidence type="ECO:0000256" key="1">
    <source>
        <dbReference type="SAM" id="SignalP"/>
    </source>
</evidence>
<dbReference type="AlphaFoldDB" id="A0A146GEQ0"/>
<feature type="signal peptide" evidence="1">
    <location>
        <begin position="1"/>
        <end position="19"/>
    </location>
</feature>
<reference evidence="3" key="1">
    <citation type="journal article" date="2017" name="Genome Announc.">
        <title>Draft Genome Sequence of Terrimicrobium sacchariphilum NM-5T, a Facultative Anaerobic Soil Bacterium of the Class Spartobacteria.</title>
        <authorList>
            <person name="Qiu Y.L."/>
            <person name="Tourlousse D.M."/>
            <person name="Matsuura N."/>
            <person name="Ohashi A."/>
            <person name="Sekiguchi Y."/>
        </authorList>
    </citation>
    <scope>NUCLEOTIDE SEQUENCE [LARGE SCALE GENOMIC DNA]</scope>
    <source>
        <strain evidence="3">NM-5</strain>
    </source>
</reference>
<keyword evidence="1" id="KW-0732">Signal</keyword>
<dbReference type="OrthoDB" id="9828889at2"/>
<proteinExistence type="predicted"/>
<comment type="caution">
    <text evidence="2">The sequence shown here is derived from an EMBL/GenBank/DDBJ whole genome shotgun (WGS) entry which is preliminary data.</text>
</comment>
<dbReference type="InParanoid" id="A0A146GEQ0"/>
<keyword evidence="3" id="KW-1185">Reference proteome</keyword>
<evidence type="ECO:0000313" key="3">
    <source>
        <dbReference type="Proteomes" id="UP000076023"/>
    </source>
</evidence>
<gene>
    <name evidence="2" type="ORF">TSACC_315</name>
</gene>
<dbReference type="STRING" id="690879.TSACC_315"/>
<dbReference type="RefSeq" id="WP_075080820.1">
    <property type="nucleotide sequence ID" value="NZ_BDCO01000003.1"/>
</dbReference>